<dbReference type="Gene3D" id="3.30.450.20">
    <property type="entry name" value="PAS domain"/>
    <property type="match status" value="1"/>
</dbReference>
<dbReference type="EC" id="2.7.7.65" evidence="2"/>
<dbReference type="Gene3D" id="3.30.70.270">
    <property type="match status" value="1"/>
</dbReference>
<dbReference type="Proteomes" id="UP000434044">
    <property type="component" value="Unassembled WGS sequence"/>
</dbReference>
<dbReference type="GO" id="GO:0052621">
    <property type="term" value="F:diguanylate cyclase activity"/>
    <property type="evidence" value="ECO:0007669"/>
    <property type="project" value="UniProtKB-EC"/>
</dbReference>
<name>A0A6N8EJB2_9GAMM</name>
<sequence length="647" mass="72574">MDLNIKLRFHLFNFFNESTYLKSALIPMLAIELVLLTLYFSINLYISTRNQDMLLREVENNLLTITTIEAKSIDNQLGEVARFTRLLQHAQETFFAHPEVCRLPNGPPRLERDPNGAYYKAEDNGGASLYYAATTTIGESEQRKAFCSEDLDPLFKSTVDANPIVTQAYLNTRDAMVRVYPFMHNAAERFGTTWDVNELAFYYEADAAHNPERRPVWTSAYLDPAGQGWVISSIAPVYRGDVLEGVTGLDVTIERFIRHILDLNLSWQAMPFMVDRDGTILAMPPGIEQIFGLRELLEHDYAGPLGTTPSKPDAYNILKSENPSFRTGMLEFFRSGQSLSELRIDETRYVLIQQPIPQTGWRLMVLVNEQRILAPIEALRDLSNHIGYAAIGVMVVFYLGFLLLLLVSVQRLSNHIVSPIHALSAATSDLGQRLHSQPLQPAGILEVDQLSHNFNEMAVELDKRTSQLVEAKLAKQVQEHEARTLARMANTDLLTEVYNRRKIEAILSEELASLSDPDDSFGLILCDIDHFKLVNDQHGHLAGDQVLIEMTRLLRAQLRKGDSLGRWGGEEFLIVCPQINRDGIEQTAEKLRLGIAGHGFPIVGTMTASFGVTLARPGESRTELVARVDAALYAAKAAGRNRVHSDI</sequence>
<dbReference type="GO" id="GO:0007165">
    <property type="term" value="P:signal transduction"/>
    <property type="evidence" value="ECO:0007669"/>
    <property type="project" value="InterPro"/>
</dbReference>
<dbReference type="PROSITE" id="PS50885">
    <property type="entry name" value="HAMP"/>
    <property type="match status" value="1"/>
</dbReference>
<evidence type="ECO:0000313" key="8">
    <source>
        <dbReference type="Proteomes" id="UP000434044"/>
    </source>
</evidence>
<keyword evidence="4" id="KW-0472">Membrane</keyword>
<dbReference type="CDD" id="cd01949">
    <property type="entry name" value="GGDEF"/>
    <property type="match status" value="1"/>
</dbReference>
<protein>
    <recommendedName>
        <fullName evidence="2">diguanylate cyclase</fullName>
        <ecNumber evidence="2">2.7.7.65</ecNumber>
    </recommendedName>
</protein>
<dbReference type="InterPro" id="IPR043128">
    <property type="entry name" value="Rev_trsase/Diguanyl_cyclase"/>
</dbReference>
<comment type="cofactor">
    <cofactor evidence="1">
        <name>Mg(2+)</name>
        <dbReference type="ChEBI" id="CHEBI:18420"/>
    </cofactor>
</comment>
<feature type="transmembrane region" description="Helical" evidence="4">
    <location>
        <begin position="386"/>
        <end position="409"/>
    </location>
</feature>
<dbReference type="GO" id="GO:0016020">
    <property type="term" value="C:membrane"/>
    <property type="evidence" value="ECO:0007669"/>
    <property type="project" value="InterPro"/>
</dbReference>
<evidence type="ECO:0000256" key="3">
    <source>
        <dbReference type="ARBA" id="ARBA00034247"/>
    </source>
</evidence>
<keyword evidence="8" id="KW-1185">Reference proteome</keyword>
<dbReference type="PROSITE" id="PS50887">
    <property type="entry name" value="GGDEF"/>
    <property type="match status" value="1"/>
</dbReference>
<dbReference type="OrthoDB" id="5496380at2"/>
<accession>A0A6N8EJB2</accession>
<evidence type="ECO:0000256" key="4">
    <source>
        <dbReference type="SAM" id="Phobius"/>
    </source>
</evidence>
<dbReference type="FunFam" id="3.30.70.270:FF:000001">
    <property type="entry name" value="Diguanylate cyclase domain protein"/>
    <property type="match status" value="1"/>
</dbReference>
<dbReference type="Pfam" id="PF00672">
    <property type="entry name" value="HAMP"/>
    <property type="match status" value="1"/>
</dbReference>
<dbReference type="Pfam" id="PF00990">
    <property type="entry name" value="GGDEF"/>
    <property type="match status" value="1"/>
</dbReference>
<dbReference type="SMART" id="SM00267">
    <property type="entry name" value="GGDEF"/>
    <property type="match status" value="1"/>
</dbReference>
<dbReference type="InterPro" id="IPR000160">
    <property type="entry name" value="GGDEF_dom"/>
</dbReference>
<dbReference type="InterPro" id="IPR029787">
    <property type="entry name" value="Nucleotide_cyclase"/>
</dbReference>
<keyword evidence="4" id="KW-0812">Transmembrane</keyword>
<reference evidence="7 8" key="1">
    <citation type="submission" date="2019-11" db="EMBL/GenBank/DDBJ databases">
        <title>Whole-genome sequence of the anaerobic purple sulfur bacterium Allochromatium palmeri DSM 15591.</title>
        <authorList>
            <person name="Kyndt J.A."/>
            <person name="Meyer T.E."/>
        </authorList>
    </citation>
    <scope>NUCLEOTIDE SEQUENCE [LARGE SCALE GENOMIC DNA]</scope>
    <source>
        <strain evidence="7 8">DSM 15591</strain>
    </source>
</reference>
<dbReference type="Gene3D" id="6.10.340.10">
    <property type="match status" value="1"/>
</dbReference>
<proteinExistence type="predicted"/>
<dbReference type="SMART" id="SM00304">
    <property type="entry name" value="HAMP"/>
    <property type="match status" value="1"/>
</dbReference>
<feature type="domain" description="HAMP" evidence="5">
    <location>
        <begin position="414"/>
        <end position="466"/>
    </location>
</feature>
<dbReference type="AlphaFoldDB" id="A0A6N8EJB2"/>
<evidence type="ECO:0000259" key="5">
    <source>
        <dbReference type="PROSITE" id="PS50885"/>
    </source>
</evidence>
<evidence type="ECO:0000259" key="6">
    <source>
        <dbReference type="PROSITE" id="PS50887"/>
    </source>
</evidence>
<dbReference type="PANTHER" id="PTHR45138">
    <property type="entry name" value="REGULATORY COMPONENTS OF SENSORY TRANSDUCTION SYSTEM"/>
    <property type="match status" value="1"/>
</dbReference>
<feature type="domain" description="GGDEF" evidence="6">
    <location>
        <begin position="519"/>
        <end position="647"/>
    </location>
</feature>
<organism evidence="7 8">
    <name type="scientific">Allochromatium palmeri</name>
    <dbReference type="NCBI Taxonomy" id="231048"/>
    <lineage>
        <taxon>Bacteria</taxon>
        <taxon>Pseudomonadati</taxon>
        <taxon>Pseudomonadota</taxon>
        <taxon>Gammaproteobacteria</taxon>
        <taxon>Chromatiales</taxon>
        <taxon>Chromatiaceae</taxon>
        <taxon>Allochromatium</taxon>
    </lineage>
</organism>
<dbReference type="InterPro" id="IPR050469">
    <property type="entry name" value="Diguanylate_Cyclase"/>
</dbReference>
<comment type="caution">
    <text evidence="7">The sequence shown here is derived from an EMBL/GenBank/DDBJ whole genome shotgun (WGS) entry which is preliminary data.</text>
</comment>
<feature type="transmembrane region" description="Helical" evidence="4">
    <location>
        <begin position="20"/>
        <end position="46"/>
    </location>
</feature>
<dbReference type="NCBIfam" id="TIGR00254">
    <property type="entry name" value="GGDEF"/>
    <property type="match status" value="1"/>
</dbReference>
<dbReference type="PANTHER" id="PTHR45138:SF9">
    <property type="entry name" value="DIGUANYLATE CYCLASE DGCM-RELATED"/>
    <property type="match status" value="1"/>
</dbReference>
<evidence type="ECO:0000313" key="7">
    <source>
        <dbReference type="EMBL" id="MTW23118.1"/>
    </source>
</evidence>
<comment type="catalytic activity">
    <reaction evidence="3">
        <text>2 GTP = 3',3'-c-di-GMP + 2 diphosphate</text>
        <dbReference type="Rhea" id="RHEA:24898"/>
        <dbReference type="ChEBI" id="CHEBI:33019"/>
        <dbReference type="ChEBI" id="CHEBI:37565"/>
        <dbReference type="ChEBI" id="CHEBI:58805"/>
        <dbReference type="EC" id="2.7.7.65"/>
    </reaction>
</comment>
<evidence type="ECO:0000256" key="2">
    <source>
        <dbReference type="ARBA" id="ARBA00012528"/>
    </source>
</evidence>
<dbReference type="CDD" id="cd06225">
    <property type="entry name" value="HAMP"/>
    <property type="match status" value="1"/>
</dbReference>
<evidence type="ECO:0000256" key="1">
    <source>
        <dbReference type="ARBA" id="ARBA00001946"/>
    </source>
</evidence>
<dbReference type="EMBL" id="WNKT01000077">
    <property type="protein sequence ID" value="MTW23118.1"/>
    <property type="molecule type" value="Genomic_DNA"/>
</dbReference>
<gene>
    <name evidence="7" type="ORF">GJ668_18945</name>
</gene>
<keyword evidence="4" id="KW-1133">Transmembrane helix</keyword>
<dbReference type="SUPFAM" id="SSF55073">
    <property type="entry name" value="Nucleotide cyclase"/>
    <property type="match status" value="1"/>
</dbReference>
<dbReference type="InterPro" id="IPR003660">
    <property type="entry name" value="HAMP_dom"/>
</dbReference>